<keyword evidence="2" id="KW-1185">Reference proteome</keyword>
<name>A0ACB7XF54_9ERIC</name>
<evidence type="ECO:0000313" key="1">
    <source>
        <dbReference type="EMBL" id="KAH7839394.1"/>
    </source>
</evidence>
<comment type="caution">
    <text evidence="1">The sequence shown here is derived from an EMBL/GenBank/DDBJ whole genome shotgun (WGS) entry which is preliminary data.</text>
</comment>
<sequence length="957" mass="109608">MMGEEEERVQSGVPPDHLRCDRSYFKERRCTGWKMNEESVCEKHYLQMRSKHDKKEKSNSSSSAISRVLETVSDVVKKRKRKQKGGEDGEERDDEDGAELTQGSKKSVGRKKKKVQIPRAVTGVKNPEDGPSNGKRKAHLKQDISRVDARRKHFSTDGGDDDCQMCHQCQYSNKRVVRCRHTFLYPKKSDPNNVERCHRRYCGPCIQRWYPRLSEEAIAEICPYCRGNCNCKACLRRTDLLTSTQYAGVPDSNDERIHHVKYLVHLLYPFLKQFDHEQELEKDMEAKIQGLSPSDVEIQQAVCDVDERVYCNNCRTSIADFHRSCPNCSYDLCLTCCREIREGCLQRDGKWKATETGYIPCPPEEMGGCGRDHLVLKTLFPKNWVLELRKSADKLVGTDRFDEVPGISKEYCSCLKFEGEVDVCNGKLRKAASRKDANDNYLFCPSKSDIQQGDVEHFHRHWVMGEPVIVRNVHDFTNGLSWEPMVMWRAFRELTRTKGSSDLIVTAVDCLDWCEVDINIHQFFQGYSEGRSYKNFWPEMLKLKDWPPSNMLEERLPRHAAEFILALPYLEYTHPRSGILNVAANLPNDVIKPDLGPKTYIAYGFPEELGCGDSVTKLHCDMSDAVNVLTHTSEVKPTSYRLSKIKGLRMEYASKDQKEIMGTGHADNEVAENHLPKPNGKSRSEPANSKSSDEDHVVVVKAEQERRKGRQVTGGGCGKKREGKKLQNGLGIRSENFPNEDADAANSPEGGARNRTEEWSPGKNNTVQSSMHSTRIDGNLQIDSVSEKNWNELETAEGGAVWDIFRRQDVPKLQEYLRKHHKEFRHIHGKPVEQVIHPIHDQTFYLTSHHKRKLKEEFGVEAWTFVQELGEAVFVPAGCPHQVRNFKSCIKVALDFVSPENIQECIRLTNEFRVLPENHRAKEDKLEVKKMSLHALSKAVETLVQLKRGAKKQDIYR</sequence>
<gene>
    <name evidence="1" type="ORF">Vadar_003601</name>
</gene>
<evidence type="ECO:0000313" key="2">
    <source>
        <dbReference type="Proteomes" id="UP000828048"/>
    </source>
</evidence>
<accession>A0ACB7XF54</accession>
<organism evidence="1 2">
    <name type="scientific">Vaccinium darrowii</name>
    <dbReference type="NCBI Taxonomy" id="229202"/>
    <lineage>
        <taxon>Eukaryota</taxon>
        <taxon>Viridiplantae</taxon>
        <taxon>Streptophyta</taxon>
        <taxon>Embryophyta</taxon>
        <taxon>Tracheophyta</taxon>
        <taxon>Spermatophyta</taxon>
        <taxon>Magnoliopsida</taxon>
        <taxon>eudicotyledons</taxon>
        <taxon>Gunneridae</taxon>
        <taxon>Pentapetalae</taxon>
        <taxon>asterids</taxon>
        <taxon>Ericales</taxon>
        <taxon>Ericaceae</taxon>
        <taxon>Vaccinioideae</taxon>
        <taxon>Vaccinieae</taxon>
        <taxon>Vaccinium</taxon>
    </lineage>
</organism>
<dbReference type="Proteomes" id="UP000828048">
    <property type="component" value="Chromosome 10"/>
</dbReference>
<dbReference type="EMBL" id="CM037160">
    <property type="protein sequence ID" value="KAH7839394.1"/>
    <property type="molecule type" value="Genomic_DNA"/>
</dbReference>
<proteinExistence type="predicted"/>
<protein>
    <submittedName>
        <fullName evidence="1">Uncharacterized protein</fullName>
    </submittedName>
</protein>
<reference evidence="1 2" key="1">
    <citation type="journal article" date="2021" name="Hortic Res">
        <title>High-quality reference genome and annotation aids understanding of berry development for evergreen blueberry (Vaccinium darrowii).</title>
        <authorList>
            <person name="Yu J."/>
            <person name="Hulse-Kemp A.M."/>
            <person name="Babiker E."/>
            <person name="Staton M."/>
        </authorList>
    </citation>
    <scope>NUCLEOTIDE SEQUENCE [LARGE SCALE GENOMIC DNA]</scope>
    <source>
        <strain evidence="2">cv. NJ 8807/NJ 8810</strain>
        <tissue evidence="1">Young leaf</tissue>
    </source>
</reference>